<dbReference type="GO" id="GO:0005576">
    <property type="term" value="C:extracellular region"/>
    <property type="evidence" value="ECO:0007669"/>
    <property type="project" value="TreeGrafter"/>
</dbReference>
<dbReference type="EMBL" id="JAPWDV010000003">
    <property type="protein sequence ID" value="KAJ6218168.1"/>
    <property type="molecule type" value="Genomic_DNA"/>
</dbReference>
<evidence type="ECO:0000256" key="1">
    <source>
        <dbReference type="ARBA" id="ARBA00007469"/>
    </source>
</evidence>
<dbReference type="InterPro" id="IPR001568">
    <property type="entry name" value="RNase_T2-like"/>
</dbReference>
<dbReference type="Gene3D" id="3.90.730.10">
    <property type="entry name" value="Ribonuclease T2-like"/>
    <property type="match status" value="1"/>
</dbReference>
<dbReference type="PANTHER" id="PTHR11240">
    <property type="entry name" value="RIBONUCLEASE T2"/>
    <property type="match status" value="1"/>
</dbReference>
<dbReference type="GO" id="GO:0033897">
    <property type="term" value="F:ribonuclease T2 activity"/>
    <property type="evidence" value="ECO:0007669"/>
    <property type="project" value="InterPro"/>
</dbReference>
<sequence length="155" mass="18146">MTQFWPSLKSSGRSTMTESFKFWRHQWNKHGTCARNASHHSEYSMQDYFQITIELYRQFPIDRMLRSSGIVPSNDKAYDRTQFDKALQSNKFQANIFQLKCSIKDGPIGILSEIQVCLDRQLNPINCKYLFELEQESTETTDNIGCGNRIVLLEY</sequence>
<dbReference type="AlphaFoldDB" id="A0A9Q0RJM2"/>
<dbReference type="InterPro" id="IPR036430">
    <property type="entry name" value="RNase_T2-like_sf"/>
</dbReference>
<dbReference type="Pfam" id="PF00445">
    <property type="entry name" value="Ribonuclease_T2"/>
    <property type="match status" value="1"/>
</dbReference>
<comment type="similarity">
    <text evidence="1 2">Belongs to the RNase T2 family.</text>
</comment>
<comment type="caution">
    <text evidence="3">The sequence shown here is derived from an EMBL/GenBank/DDBJ whole genome shotgun (WGS) entry which is preliminary data.</text>
</comment>
<dbReference type="PROSITE" id="PS00531">
    <property type="entry name" value="RNASE_T2_2"/>
    <property type="match status" value="1"/>
</dbReference>
<dbReference type="GO" id="GO:0006401">
    <property type="term" value="P:RNA catabolic process"/>
    <property type="evidence" value="ECO:0007669"/>
    <property type="project" value="TreeGrafter"/>
</dbReference>
<dbReference type="GO" id="GO:0003723">
    <property type="term" value="F:RNA binding"/>
    <property type="evidence" value="ECO:0007669"/>
    <property type="project" value="InterPro"/>
</dbReference>
<name>A0A9Q0RJM2_BLOTA</name>
<dbReference type="SUPFAM" id="SSF55895">
    <property type="entry name" value="Ribonuclease Rh-like"/>
    <property type="match status" value="1"/>
</dbReference>
<dbReference type="CDD" id="cd00374">
    <property type="entry name" value="RNase_T2"/>
    <property type="match status" value="1"/>
</dbReference>
<evidence type="ECO:0000313" key="4">
    <source>
        <dbReference type="Proteomes" id="UP001142055"/>
    </source>
</evidence>
<proteinExistence type="inferred from homology"/>
<gene>
    <name evidence="3" type="ORF">RDWZM_009325</name>
</gene>
<reference evidence="3" key="1">
    <citation type="submission" date="2022-12" db="EMBL/GenBank/DDBJ databases">
        <title>Genome assemblies of Blomia tropicalis.</title>
        <authorList>
            <person name="Cui Y."/>
        </authorList>
    </citation>
    <scope>NUCLEOTIDE SEQUENCE</scope>
    <source>
        <tissue evidence="3">Adult mites</tissue>
    </source>
</reference>
<organism evidence="3 4">
    <name type="scientific">Blomia tropicalis</name>
    <name type="common">Mite</name>
    <dbReference type="NCBI Taxonomy" id="40697"/>
    <lineage>
        <taxon>Eukaryota</taxon>
        <taxon>Metazoa</taxon>
        <taxon>Ecdysozoa</taxon>
        <taxon>Arthropoda</taxon>
        <taxon>Chelicerata</taxon>
        <taxon>Arachnida</taxon>
        <taxon>Acari</taxon>
        <taxon>Acariformes</taxon>
        <taxon>Sarcoptiformes</taxon>
        <taxon>Astigmata</taxon>
        <taxon>Glycyphagoidea</taxon>
        <taxon>Echimyopodidae</taxon>
        <taxon>Blomia</taxon>
    </lineage>
</organism>
<keyword evidence="4" id="KW-1185">Reference proteome</keyword>
<dbReference type="Proteomes" id="UP001142055">
    <property type="component" value="Chromosome 3"/>
</dbReference>
<protein>
    <submittedName>
        <fullName evidence="3">Uncharacterized protein</fullName>
    </submittedName>
</protein>
<dbReference type="InterPro" id="IPR033130">
    <property type="entry name" value="RNase_T2_His_AS_2"/>
</dbReference>
<dbReference type="PANTHER" id="PTHR11240:SF22">
    <property type="entry name" value="RIBONUCLEASE T2"/>
    <property type="match status" value="1"/>
</dbReference>
<accession>A0A9Q0RJM2</accession>
<evidence type="ECO:0000256" key="2">
    <source>
        <dbReference type="RuleBase" id="RU004328"/>
    </source>
</evidence>
<evidence type="ECO:0000313" key="3">
    <source>
        <dbReference type="EMBL" id="KAJ6218168.1"/>
    </source>
</evidence>